<evidence type="ECO:0000313" key="3">
    <source>
        <dbReference type="Proteomes" id="UP000811255"/>
    </source>
</evidence>
<evidence type="ECO:0000259" key="1">
    <source>
        <dbReference type="Pfam" id="PF06172"/>
    </source>
</evidence>
<dbReference type="InterPro" id="IPR014710">
    <property type="entry name" value="RmlC-like_jellyroll"/>
</dbReference>
<dbReference type="PANTHER" id="PTHR33387:SF3">
    <property type="entry name" value="DUF985 DOMAIN-CONTAINING PROTEIN"/>
    <property type="match status" value="1"/>
</dbReference>
<gene>
    <name evidence="2" type="ORF">KK137_00315</name>
</gene>
<sequence length="145" mass="15956">MSPVKALIEDLRLVPHPEGGWYRETWRAEAPEGQRSGATAILFLLEAHQRSHWHKVDAAEVWLWHAGDPLLLSLSAGVEGPVREVRLGPDVLAEDVPQYVVAPFEWQAAAPLPGRAGYTLVSCIVTPGFEFAGFTLAEPGWRPGR</sequence>
<reference evidence="2 3" key="1">
    <citation type="submission" date="2021-05" db="EMBL/GenBank/DDBJ databases">
        <title>Croceibacterium sp. LX-88 genome sequence.</title>
        <authorList>
            <person name="Luo X."/>
        </authorList>
    </citation>
    <scope>NUCLEOTIDE SEQUENCE [LARGE SCALE GENOMIC DNA]</scope>
    <source>
        <strain evidence="2 3">LX-88</strain>
    </source>
</reference>
<accession>A0ABS5W0Y6</accession>
<dbReference type="RefSeq" id="WP_214533845.1">
    <property type="nucleotide sequence ID" value="NZ_JAHFVK010000001.1"/>
</dbReference>
<dbReference type="SUPFAM" id="SSF51182">
    <property type="entry name" value="RmlC-like cupins"/>
    <property type="match status" value="1"/>
</dbReference>
<dbReference type="InterPro" id="IPR011051">
    <property type="entry name" value="RmlC_Cupin_sf"/>
</dbReference>
<feature type="domain" description="DUF985" evidence="1">
    <location>
        <begin position="6"/>
        <end position="137"/>
    </location>
</feature>
<dbReference type="InterPro" id="IPR039935">
    <property type="entry name" value="YML079W-like"/>
</dbReference>
<evidence type="ECO:0000313" key="2">
    <source>
        <dbReference type="EMBL" id="MBT2132762.1"/>
    </source>
</evidence>
<dbReference type="Pfam" id="PF06172">
    <property type="entry name" value="Cupin_5"/>
    <property type="match status" value="1"/>
</dbReference>
<organism evidence="2 3">
    <name type="scientific">Croceibacterium selenioxidans</name>
    <dbReference type="NCBI Taxonomy" id="2838833"/>
    <lineage>
        <taxon>Bacteria</taxon>
        <taxon>Pseudomonadati</taxon>
        <taxon>Pseudomonadota</taxon>
        <taxon>Alphaproteobacteria</taxon>
        <taxon>Sphingomonadales</taxon>
        <taxon>Erythrobacteraceae</taxon>
        <taxon>Croceibacterium</taxon>
    </lineage>
</organism>
<protein>
    <submittedName>
        <fullName evidence="2">Cupin domain-containing protein</fullName>
    </submittedName>
</protein>
<dbReference type="EMBL" id="JAHFVK010000001">
    <property type="protein sequence ID" value="MBT2132762.1"/>
    <property type="molecule type" value="Genomic_DNA"/>
</dbReference>
<dbReference type="CDD" id="cd06121">
    <property type="entry name" value="cupin_YML079wp"/>
    <property type="match status" value="1"/>
</dbReference>
<keyword evidence="3" id="KW-1185">Reference proteome</keyword>
<comment type="caution">
    <text evidence="2">The sequence shown here is derived from an EMBL/GenBank/DDBJ whole genome shotgun (WGS) entry which is preliminary data.</text>
</comment>
<dbReference type="Proteomes" id="UP000811255">
    <property type="component" value="Unassembled WGS sequence"/>
</dbReference>
<dbReference type="Gene3D" id="2.60.120.10">
    <property type="entry name" value="Jelly Rolls"/>
    <property type="match status" value="1"/>
</dbReference>
<proteinExistence type="predicted"/>
<name>A0ABS5W0Y6_9SPHN</name>
<dbReference type="PANTHER" id="PTHR33387">
    <property type="entry name" value="RMLC-LIKE JELLY ROLL FOLD PROTEIN"/>
    <property type="match status" value="1"/>
</dbReference>
<dbReference type="InterPro" id="IPR009327">
    <property type="entry name" value="Cupin_DUF985"/>
</dbReference>